<reference evidence="1" key="1">
    <citation type="submission" date="2021-02" db="EMBL/GenBank/DDBJ databases">
        <authorList>
            <person name="Nowell W R."/>
        </authorList>
    </citation>
    <scope>NUCLEOTIDE SEQUENCE</scope>
</reference>
<protein>
    <recommendedName>
        <fullName evidence="3">F-box domain-containing protein</fullName>
    </recommendedName>
</protein>
<evidence type="ECO:0008006" key="3">
    <source>
        <dbReference type="Google" id="ProtNLM"/>
    </source>
</evidence>
<dbReference type="Proteomes" id="UP000663825">
    <property type="component" value="Unassembled WGS sequence"/>
</dbReference>
<proteinExistence type="predicted"/>
<gene>
    <name evidence="1" type="ORF">TIS948_LOCUS15738</name>
</gene>
<name>A0A817RXH9_9BILA</name>
<accession>A0A817RXH9</accession>
<evidence type="ECO:0000313" key="2">
    <source>
        <dbReference type="Proteomes" id="UP000663825"/>
    </source>
</evidence>
<evidence type="ECO:0000313" key="1">
    <source>
        <dbReference type="EMBL" id="CAF3260355.1"/>
    </source>
</evidence>
<dbReference type="AlphaFoldDB" id="A0A817RXH9"/>
<organism evidence="1 2">
    <name type="scientific">Rotaria socialis</name>
    <dbReference type="NCBI Taxonomy" id="392032"/>
    <lineage>
        <taxon>Eukaryota</taxon>
        <taxon>Metazoa</taxon>
        <taxon>Spiralia</taxon>
        <taxon>Gnathifera</taxon>
        <taxon>Rotifera</taxon>
        <taxon>Eurotatoria</taxon>
        <taxon>Bdelloidea</taxon>
        <taxon>Philodinida</taxon>
        <taxon>Philodinidae</taxon>
        <taxon>Rotaria</taxon>
    </lineage>
</organism>
<comment type="caution">
    <text evidence="1">The sequence shown here is derived from an EMBL/GenBank/DDBJ whole genome shotgun (WGS) entry which is preliminary data.</text>
</comment>
<dbReference type="EMBL" id="CAJNXB010002562">
    <property type="protein sequence ID" value="CAF3260355.1"/>
    <property type="molecule type" value="Genomic_DNA"/>
</dbReference>
<dbReference type="OrthoDB" id="10006322at2759"/>
<sequence>MLSRFHNLPDLAFIEILSYLSCADALWSFSKLNIHLTKLLIERGFYHHVNLSSTRYCQFQTFLSLLRLNEIQSLVIDLKGVQDLVDVFKFAQQHANTLTHLTVESSQYFETCGIFQEVCYPAWNLCDFITEVFHHLPALRSLDLGTAESFFLHRWNFKTIQTPLINLTLTLSTTHALLMIMSTEPLAHTLQRLHITLNDHCSDMEYSLCDTNLLPEMKALHIFSFTKSFVWHCIEEWKFIDALTSSRIMPILRRMNFSVVIDVNDLVEMNRSALFTDFRHIDVHYTFIINDDRSHMELREYILHNNKLHSNQIVSATFISESWPGSHPFITPGQNYRTKQTKSRQHLFYTLPWIFKEFFELCVPDRCISEIQVFSSYFPTNKIHSSRIIK</sequence>